<name>A0A0A2V293_PARBA</name>
<sequence length="68" mass="7763">MSFQDGIRKTFSAYYWGVLLAPKQSNGRDNIAYDFSDSAQLDSGTGQDLNSERDWFSRIKNHVNQLDS</sequence>
<dbReference type="AlphaFoldDB" id="A0A0A2V293"/>
<evidence type="ECO:0000313" key="2">
    <source>
        <dbReference type="Proteomes" id="UP000002059"/>
    </source>
</evidence>
<dbReference type="GeneID" id="26970533"/>
<dbReference type="KEGG" id="pbl:PAAG_11589"/>
<organism evidence="1 2">
    <name type="scientific">Paracoccidioides lutzii (strain ATCC MYA-826 / Pb01)</name>
    <name type="common">Paracoccidioides brasiliensis</name>
    <dbReference type="NCBI Taxonomy" id="502779"/>
    <lineage>
        <taxon>Eukaryota</taxon>
        <taxon>Fungi</taxon>
        <taxon>Dikarya</taxon>
        <taxon>Ascomycota</taxon>
        <taxon>Pezizomycotina</taxon>
        <taxon>Eurotiomycetes</taxon>
        <taxon>Eurotiomycetidae</taxon>
        <taxon>Onygenales</taxon>
        <taxon>Ajellomycetaceae</taxon>
        <taxon>Paracoccidioides</taxon>
    </lineage>
</organism>
<protein>
    <submittedName>
        <fullName evidence="1">Uncharacterized protein</fullName>
    </submittedName>
</protein>
<keyword evidence="2" id="KW-1185">Reference proteome</keyword>
<dbReference type="HOGENOM" id="CLU_2794625_0_0_1"/>
<accession>A0A0A2V293</accession>
<dbReference type="VEuPathDB" id="FungiDB:PAAG_11589"/>
<reference evidence="1 2" key="1">
    <citation type="journal article" date="2011" name="PLoS Genet.">
        <title>Comparative genomic analysis of human fungal pathogens causing paracoccidioidomycosis.</title>
        <authorList>
            <person name="Desjardins C.A."/>
            <person name="Champion M.D."/>
            <person name="Holder J.W."/>
            <person name="Muszewska A."/>
            <person name="Goldberg J."/>
            <person name="Bailao A.M."/>
            <person name="Brigido M.M."/>
            <person name="Ferreira M.E."/>
            <person name="Garcia A.M."/>
            <person name="Grynberg M."/>
            <person name="Gujja S."/>
            <person name="Heiman D.I."/>
            <person name="Henn M.R."/>
            <person name="Kodira C.D."/>
            <person name="Leon-Narvaez H."/>
            <person name="Longo L.V."/>
            <person name="Ma L.J."/>
            <person name="Malavazi I."/>
            <person name="Matsuo A.L."/>
            <person name="Morais F.V."/>
            <person name="Pereira M."/>
            <person name="Rodriguez-Brito S."/>
            <person name="Sakthikumar S."/>
            <person name="Salem-Izacc S.M."/>
            <person name="Sykes S.M."/>
            <person name="Teixeira M.M."/>
            <person name="Vallejo M.C."/>
            <person name="Walter M.E."/>
            <person name="Yandava C."/>
            <person name="Young S."/>
            <person name="Zeng Q."/>
            <person name="Zucker J."/>
            <person name="Felipe M.S."/>
            <person name="Goldman G.H."/>
            <person name="Haas B.J."/>
            <person name="McEwen J.G."/>
            <person name="Nino-Vega G."/>
            <person name="Puccia R."/>
            <person name="San-Blas G."/>
            <person name="Soares C.M."/>
            <person name="Birren B.W."/>
            <person name="Cuomo C.A."/>
        </authorList>
    </citation>
    <scope>NUCLEOTIDE SEQUENCE [LARGE SCALE GENOMIC DNA]</scope>
    <source>
        <strain evidence="2">ATCC MYA-826 / Pb01</strain>
    </source>
</reference>
<evidence type="ECO:0000313" key="1">
    <source>
        <dbReference type="EMBL" id="KGQ01608.1"/>
    </source>
</evidence>
<dbReference type="EMBL" id="KN293998">
    <property type="protein sequence ID" value="KGQ01608.1"/>
    <property type="molecule type" value="Genomic_DNA"/>
</dbReference>
<proteinExistence type="predicted"/>
<dbReference type="OrthoDB" id="4191381at2759"/>
<dbReference type="Proteomes" id="UP000002059">
    <property type="component" value="Partially assembled WGS sequence"/>
</dbReference>
<dbReference type="RefSeq" id="XP_015703119.1">
    <property type="nucleotide sequence ID" value="XM_015847210.1"/>
</dbReference>
<gene>
    <name evidence="1" type="ORF">PAAG_11589</name>
</gene>